<keyword evidence="1" id="KW-0732">Signal</keyword>
<sequence>MRFSSIVRAFLTTVMVAVTLGLSACVSTAVAVDDRDPDAVRVAFYGDSYTRGSGATVQALRWSTLLSEQREWSEFNPSVSGLGYARNRTIVGDGDLPSLIIADNPDVVIVTMGLNDNFTFDSQADEIRANIATDLTRLATELPEARLIVVEPFWFKDERPESVETIISWVRESAESVDAEYIAHASYWLEGHPEWMASDELHPNDEGHAAIAGHMNRALRVLGL</sequence>
<comment type="caution">
    <text evidence="3">The sequence shown here is derived from an EMBL/GenBank/DDBJ whole genome shotgun (WGS) entry which is preliminary data.</text>
</comment>
<reference evidence="3 4" key="1">
    <citation type="submission" date="2017-11" db="EMBL/GenBank/DDBJ databases">
        <title>Genomic Encyclopedia of Archaeal and Bacterial Type Strains, Phase II (KMG-II): From Individual Species to Whole Genera.</title>
        <authorList>
            <person name="Goeker M."/>
        </authorList>
    </citation>
    <scope>NUCLEOTIDE SEQUENCE [LARGE SCALE GENOMIC DNA]</scope>
    <source>
        <strain evidence="3 4">DSM 16400</strain>
    </source>
</reference>
<feature type="domain" description="SGNH hydrolase-type esterase" evidence="2">
    <location>
        <begin position="44"/>
        <end position="210"/>
    </location>
</feature>
<feature type="chain" id="PRO_5014922364" evidence="1">
    <location>
        <begin position="32"/>
        <end position="224"/>
    </location>
</feature>
<proteinExistence type="predicted"/>
<evidence type="ECO:0000313" key="3">
    <source>
        <dbReference type="EMBL" id="PJJ78462.1"/>
    </source>
</evidence>
<accession>A0A2M9D2P5</accession>
<gene>
    <name evidence="3" type="ORF">CLV85_2035</name>
</gene>
<dbReference type="InterPro" id="IPR036514">
    <property type="entry name" value="SGNH_hydro_sf"/>
</dbReference>
<dbReference type="AlphaFoldDB" id="A0A2M9D2P5"/>
<evidence type="ECO:0000313" key="4">
    <source>
        <dbReference type="Proteomes" id="UP000231742"/>
    </source>
</evidence>
<feature type="signal peptide" evidence="1">
    <location>
        <begin position="1"/>
        <end position="31"/>
    </location>
</feature>
<dbReference type="Proteomes" id="UP000231742">
    <property type="component" value="Unassembled WGS sequence"/>
</dbReference>
<dbReference type="PANTHER" id="PTHR30383:SF29">
    <property type="entry name" value="SGNH HYDROLASE-TYPE ESTERASE DOMAIN-CONTAINING PROTEIN"/>
    <property type="match status" value="1"/>
</dbReference>
<name>A0A2M9D2P5_9MICO</name>
<dbReference type="Pfam" id="PF13472">
    <property type="entry name" value="Lipase_GDSL_2"/>
    <property type="match status" value="1"/>
</dbReference>
<keyword evidence="4" id="KW-1185">Reference proteome</keyword>
<dbReference type="Gene3D" id="3.40.50.1110">
    <property type="entry name" value="SGNH hydrolase"/>
    <property type="match status" value="1"/>
</dbReference>
<dbReference type="InterPro" id="IPR013830">
    <property type="entry name" value="SGNH_hydro"/>
</dbReference>
<dbReference type="PANTHER" id="PTHR30383">
    <property type="entry name" value="THIOESTERASE 1/PROTEASE 1/LYSOPHOSPHOLIPASE L1"/>
    <property type="match status" value="1"/>
</dbReference>
<dbReference type="CDD" id="cd00229">
    <property type="entry name" value="SGNH_hydrolase"/>
    <property type="match status" value="1"/>
</dbReference>
<dbReference type="EMBL" id="PGFH01000002">
    <property type="protein sequence ID" value="PJJ78462.1"/>
    <property type="molecule type" value="Genomic_DNA"/>
</dbReference>
<evidence type="ECO:0000259" key="2">
    <source>
        <dbReference type="Pfam" id="PF13472"/>
    </source>
</evidence>
<organism evidence="3 4">
    <name type="scientific">Salinibacterium amurskyense</name>
    <dbReference type="NCBI Taxonomy" id="205941"/>
    <lineage>
        <taxon>Bacteria</taxon>
        <taxon>Bacillati</taxon>
        <taxon>Actinomycetota</taxon>
        <taxon>Actinomycetes</taxon>
        <taxon>Micrococcales</taxon>
        <taxon>Microbacteriaceae</taxon>
        <taxon>Salinibacterium</taxon>
    </lineage>
</organism>
<dbReference type="PROSITE" id="PS51257">
    <property type="entry name" value="PROKAR_LIPOPROTEIN"/>
    <property type="match status" value="1"/>
</dbReference>
<evidence type="ECO:0000256" key="1">
    <source>
        <dbReference type="SAM" id="SignalP"/>
    </source>
</evidence>
<dbReference type="SUPFAM" id="SSF52266">
    <property type="entry name" value="SGNH hydrolase"/>
    <property type="match status" value="1"/>
</dbReference>
<protein>
    <submittedName>
        <fullName evidence="3">Lysophospholipase L1-like esterase</fullName>
    </submittedName>
</protein>
<dbReference type="InterPro" id="IPR051532">
    <property type="entry name" value="Ester_Hydrolysis_Enzymes"/>
</dbReference>
<dbReference type="OrthoDB" id="5072368at2"/>